<dbReference type="HOGENOM" id="CLU_1697289_0_0_1"/>
<sequence>MAQSSLIALTTIVLAVIHAGYQQSEFSSTYPIVRTKPRIYEQNLPTYQLKRKFIPRYPMPDLSGTVFHQPLNVFNLPVVIALIEDGPNKDTVPVVHQSLDKNLTLKIPAPDVKIIKTDPASEVISMTSLFCLNSLSSIAFSFLPINSSRLRGFCS</sequence>
<dbReference type="EMBL" id="GL732643">
    <property type="protein sequence ID" value="EFX69039.1"/>
    <property type="molecule type" value="Genomic_DNA"/>
</dbReference>
<evidence type="ECO:0000313" key="3">
    <source>
        <dbReference type="Proteomes" id="UP000000305"/>
    </source>
</evidence>
<feature type="signal peptide" evidence="1">
    <location>
        <begin position="1"/>
        <end position="22"/>
    </location>
</feature>
<evidence type="ECO:0008006" key="4">
    <source>
        <dbReference type="Google" id="ProtNLM"/>
    </source>
</evidence>
<dbReference type="AlphaFoldDB" id="E9HGX4"/>
<evidence type="ECO:0000256" key="1">
    <source>
        <dbReference type="SAM" id="SignalP"/>
    </source>
</evidence>
<dbReference type="InParanoid" id="E9HGX4"/>
<proteinExistence type="predicted"/>
<dbReference type="KEGG" id="dpx:DAPPUDRAFT_114070"/>
<protein>
    <recommendedName>
        <fullName evidence="4">Vitellogenin domain-containing protein</fullName>
    </recommendedName>
</protein>
<keyword evidence="3" id="KW-1185">Reference proteome</keyword>
<dbReference type="Proteomes" id="UP000000305">
    <property type="component" value="Unassembled WGS sequence"/>
</dbReference>
<accession>E9HGX4</accession>
<organism evidence="2 3">
    <name type="scientific">Daphnia pulex</name>
    <name type="common">Water flea</name>
    <dbReference type="NCBI Taxonomy" id="6669"/>
    <lineage>
        <taxon>Eukaryota</taxon>
        <taxon>Metazoa</taxon>
        <taxon>Ecdysozoa</taxon>
        <taxon>Arthropoda</taxon>
        <taxon>Crustacea</taxon>
        <taxon>Branchiopoda</taxon>
        <taxon>Diplostraca</taxon>
        <taxon>Cladocera</taxon>
        <taxon>Anomopoda</taxon>
        <taxon>Daphniidae</taxon>
        <taxon>Daphnia</taxon>
    </lineage>
</organism>
<gene>
    <name evidence="2" type="ORF">DAPPUDRAFT_114070</name>
</gene>
<name>E9HGX4_DAPPU</name>
<feature type="chain" id="PRO_5003238384" description="Vitellogenin domain-containing protein" evidence="1">
    <location>
        <begin position="23"/>
        <end position="155"/>
    </location>
</feature>
<reference evidence="2 3" key="1">
    <citation type="journal article" date="2011" name="Science">
        <title>The ecoresponsive genome of Daphnia pulex.</title>
        <authorList>
            <person name="Colbourne J.K."/>
            <person name="Pfrender M.E."/>
            <person name="Gilbert D."/>
            <person name="Thomas W.K."/>
            <person name="Tucker A."/>
            <person name="Oakley T.H."/>
            <person name="Tokishita S."/>
            <person name="Aerts A."/>
            <person name="Arnold G.J."/>
            <person name="Basu M.K."/>
            <person name="Bauer D.J."/>
            <person name="Caceres C.E."/>
            <person name="Carmel L."/>
            <person name="Casola C."/>
            <person name="Choi J.H."/>
            <person name="Detter J.C."/>
            <person name="Dong Q."/>
            <person name="Dusheyko S."/>
            <person name="Eads B.D."/>
            <person name="Frohlich T."/>
            <person name="Geiler-Samerotte K.A."/>
            <person name="Gerlach D."/>
            <person name="Hatcher P."/>
            <person name="Jogdeo S."/>
            <person name="Krijgsveld J."/>
            <person name="Kriventseva E.V."/>
            <person name="Kultz D."/>
            <person name="Laforsch C."/>
            <person name="Lindquist E."/>
            <person name="Lopez J."/>
            <person name="Manak J.R."/>
            <person name="Muller J."/>
            <person name="Pangilinan J."/>
            <person name="Patwardhan R.P."/>
            <person name="Pitluck S."/>
            <person name="Pritham E.J."/>
            <person name="Rechtsteiner A."/>
            <person name="Rho M."/>
            <person name="Rogozin I.B."/>
            <person name="Sakarya O."/>
            <person name="Salamov A."/>
            <person name="Schaack S."/>
            <person name="Shapiro H."/>
            <person name="Shiga Y."/>
            <person name="Skalitzky C."/>
            <person name="Smith Z."/>
            <person name="Souvorov A."/>
            <person name="Sung W."/>
            <person name="Tang Z."/>
            <person name="Tsuchiya D."/>
            <person name="Tu H."/>
            <person name="Vos H."/>
            <person name="Wang M."/>
            <person name="Wolf Y.I."/>
            <person name="Yamagata H."/>
            <person name="Yamada T."/>
            <person name="Ye Y."/>
            <person name="Shaw J.R."/>
            <person name="Andrews J."/>
            <person name="Crease T.J."/>
            <person name="Tang H."/>
            <person name="Lucas S.M."/>
            <person name="Robertson H.M."/>
            <person name="Bork P."/>
            <person name="Koonin E.V."/>
            <person name="Zdobnov E.M."/>
            <person name="Grigoriev I.V."/>
            <person name="Lynch M."/>
            <person name="Boore J.L."/>
        </authorList>
    </citation>
    <scope>NUCLEOTIDE SEQUENCE [LARGE SCALE GENOMIC DNA]</scope>
</reference>
<evidence type="ECO:0000313" key="2">
    <source>
        <dbReference type="EMBL" id="EFX69039.1"/>
    </source>
</evidence>
<keyword evidence="1" id="KW-0732">Signal</keyword>